<dbReference type="PRINTS" id="PR00039">
    <property type="entry name" value="HTHLYSR"/>
</dbReference>
<dbReference type="RefSeq" id="WP_053821857.1">
    <property type="nucleotide sequence ID" value="NZ_BAAAEB010000003.1"/>
</dbReference>
<dbReference type="GO" id="GO:0003700">
    <property type="term" value="F:DNA-binding transcription factor activity"/>
    <property type="evidence" value="ECO:0007669"/>
    <property type="project" value="InterPro"/>
</dbReference>
<reference evidence="5 6" key="1">
    <citation type="submission" date="2020-05" db="EMBL/GenBank/DDBJ databases">
        <title>MicrobeNet Type strains.</title>
        <authorList>
            <person name="Nicholson A.C."/>
        </authorList>
    </citation>
    <scope>NUCLEOTIDE SEQUENCE [LARGE SCALE GENOMIC DNA]</scope>
    <source>
        <strain evidence="5 6">ATCC 700815</strain>
    </source>
</reference>
<dbReference type="GeneID" id="70690171"/>
<protein>
    <submittedName>
        <fullName evidence="5">Transcriptional regulator LrhA</fullName>
    </submittedName>
</protein>
<evidence type="ECO:0000313" key="6">
    <source>
        <dbReference type="Proteomes" id="UP000542973"/>
    </source>
</evidence>
<dbReference type="AlphaFoldDB" id="A0A6N1BKZ3"/>
<dbReference type="Gene3D" id="1.10.10.10">
    <property type="entry name" value="Winged helix-like DNA-binding domain superfamily/Winged helix DNA-binding domain"/>
    <property type="match status" value="1"/>
</dbReference>
<dbReference type="InterPro" id="IPR036388">
    <property type="entry name" value="WH-like_DNA-bd_sf"/>
</dbReference>
<dbReference type="Pfam" id="PF03466">
    <property type="entry name" value="LysR_substrate"/>
    <property type="match status" value="1"/>
</dbReference>
<dbReference type="EMBL" id="JABEMD010000008">
    <property type="protein sequence ID" value="NNH10541.1"/>
    <property type="molecule type" value="Genomic_DNA"/>
</dbReference>
<evidence type="ECO:0000256" key="4">
    <source>
        <dbReference type="ARBA" id="ARBA00023163"/>
    </source>
</evidence>
<accession>A0A6N1BKZ3</accession>
<keyword evidence="2" id="KW-0805">Transcription regulation</keyword>
<name>A0A6N1BKZ3_9BURK</name>
<organism evidence="5 6">
    <name type="scientific">Cupriavidus gilardii</name>
    <dbReference type="NCBI Taxonomy" id="82541"/>
    <lineage>
        <taxon>Bacteria</taxon>
        <taxon>Pseudomonadati</taxon>
        <taxon>Pseudomonadota</taxon>
        <taxon>Betaproteobacteria</taxon>
        <taxon>Burkholderiales</taxon>
        <taxon>Burkholderiaceae</taxon>
        <taxon>Cupriavidus</taxon>
    </lineage>
</organism>
<keyword evidence="3" id="KW-0238">DNA-binding</keyword>
<dbReference type="SUPFAM" id="SSF53850">
    <property type="entry name" value="Periplasmic binding protein-like II"/>
    <property type="match status" value="1"/>
</dbReference>
<comment type="caution">
    <text evidence="5">The sequence shown here is derived from an EMBL/GenBank/DDBJ whole genome shotgun (WGS) entry which is preliminary data.</text>
</comment>
<dbReference type="PROSITE" id="PS50931">
    <property type="entry name" value="HTH_LYSR"/>
    <property type="match status" value="1"/>
</dbReference>
<dbReference type="PANTHER" id="PTHR30579">
    <property type="entry name" value="TRANSCRIPTIONAL REGULATOR"/>
    <property type="match status" value="1"/>
</dbReference>
<gene>
    <name evidence="5" type="primary">lrhA</name>
    <name evidence="5" type="ORF">HLB16_06545</name>
</gene>
<dbReference type="InterPro" id="IPR036390">
    <property type="entry name" value="WH_DNA-bd_sf"/>
</dbReference>
<dbReference type="InterPro" id="IPR005119">
    <property type="entry name" value="LysR_subst-bd"/>
</dbReference>
<dbReference type="PANTHER" id="PTHR30579:SF7">
    <property type="entry name" value="HTH-TYPE TRANSCRIPTIONAL REGULATOR LRHA-RELATED"/>
    <property type="match status" value="1"/>
</dbReference>
<comment type="similarity">
    <text evidence="1">Belongs to the LysR transcriptional regulatory family.</text>
</comment>
<dbReference type="SUPFAM" id="SSF46785">
    <property type="entry name" value="Winged helix' DNA-binding domain"/>
    <property type="match status" value="1"/>
</dbReference>
<dbReference type="Pfam" id="PF00126">
    <property type="entry name" value="HTH_1"/>
    <property type="match status" value="1"/>
</dbReference>
<dbReference type="Proteomes" id="UP000542973">
    <property type="component" value="Unassembled WGS sequence"/>
</dbReference>
<dbReference type="Gene3D" id="3.40.190.10">
    <property type="entry name" value="Periplasmic binding protein-like II"/>
    <property type="match status" value="2"/>
</dbReference>
<dbReference type="InterPro" id="IPR000847">
    <property type="entry name" value="LysR_HTH_N"/>
</dbReference>
<evidence type="ECO:0000256" key="1">
    <source>
        <dbReference type="ARBA" id="ARBA00009437"/>
    </source>
</evidence>
<dbReference type="GO" id="GO:0003677">
    <property type="term" value="F:DNA binding"/>
    <property type="evidence" value="ECO:0007669"/>
    <property type="project" value="UniProtKB-KW"/>
</dbReference>
<evidence type="ECO:0000313" key="5">
    <source>
        <dbReference type="EMBL" id="NNH10541.1"/>
    </source>
</evidence>
<proteinExistence type="inferred from homology"/>
<evidence type="ECO:0000256" key="2">
    <source>
        <dbReference type="ARBA" id="ARBA00023015"/>
    </source>
</evidence>
<evidence type="ECO:0000256" key="3">
    <source>
        <dbReference type="ARBA" id="ARBA00023125"/>
    </source>
</evidence>
<keyword evidence="4" id="KW-0804">Transcription</keyword>
<sequence>MRHLDLELLRTLVAIAEHTTFAAAADATHKTQSAVTQQMQRLEEQVGLPLFDKQGRSKRLSPHGQKLLEYAKHMLAINDEALRALREGNLEGALRIGAPHDIADTMLPPLLAHIARSSPKLQLEIHVGRSPFLMESLRRGEIDLTLSTRSDPTLEGVVLRTSPTVWICAADYVHDISRPVPLILADEPSLFRRLALEALELAQVPWRPGYLAPNLIGIKAAIRAGLGVTARSIELLGPDMRVLGENDGMPRLPDVAYYLWMRPDVINPATRQVYEMLKSTLGLNATAAGSLPA</sequence>
<dbReference type="InterPro" id="IPR050176">
    <property type="entry name" value="LTTR"/>
</dbReference>